<evidence type="ECO:0000259" key="1">
    <source>
        <dbReference type="Pfam" id="PF01266"/>
    </source>
</evidence>
<dbReference type="Pfam" id="PF01266">
    <property type="entry name" value="DAO"/>
    <property type="match status" value="1"/>
</dbReference>
<dbReference type="SUPFAM" id="SSF51905">
    <property type="entry name" value="FAD/NAD(P)-binding domain"/>
    <property type="match status" value="1"/>
</dbReference>
<accession>A0ABR3W7J0</accession>
<evidence type="ECO:0000313" key="3">
    <source>
        <dbReference type="Proteomes" id="UP001583177"/>
    </source>
</evidence>
<dbReference type="PANTHER" id="PTHR13847">
    <property type="entry name" value="SARCOSINE DEHYDROGENASE-RELATED"/>
    <property type="match status" value="1"/>
</dbReference>
<evidence type="ECO:0000313" key="2">
    <source>
        <dbReference type="EMBL" id="KAL1855283.1"/>
    </source>
</evidence>
<reference evidence="2 3" key="1">
    <citation type="journal article" date="2024" name="IMA Fungus">
        <title>IMA Genome - F19 : A genome assembly and annotation guide to empower mycologists, including annotated draft genome sequences of Ceratocystis pirilliformis, Diaporthe australafricana, Fusarium ophioides, Paecilomyces lecythidis, and Sporothrix stenoceras.</title>
        <authorList>
            <person name="Aylward J."/>
            <person name="Wilson A.M."/>
            <person name="Visagie C.M."/>
            <person name="Spraker J."/>
            <person name="Barnes I."/>
            <person name="Buitendag C."/>
            <person name="Ceriani C."/>
            <person name="Del Mar Angel L."/>
            <person name="du Plessis D."/>
            <person name="Fuchs T."/>
            <person name="Gasser K."/>
            <person name="Kramer D."/>
            <person name="Li W."/>
            <person name="Munsamy K."/>
            <person name="Piso A."/>
            <person name="Price J.L."/>
            <person name="Sonnekus B."/>
            <person name="Thomas C."/>
            <person name="van der Nest A."/>
            <person name="van Dijk A."/>
            <person name="van Heerden A."/>
            <person name="van Vuuren N."/>
            <person name="Yilmaz N."/>
            <person name="Duong T.A."/>
            <person name="van der Merwe N.A."/>
            <person name="Wingfield M.J."/>
            <person name="Wingfield B.D."/>
        </authorList>
    </citation>
    <scope>NUCLEOTIDE SEQUENCE [LARGE SCALE GENOMIC DNA]</scope>
    <source>
        <strain evidence="2 3">CMW 18300</strain>
    </source>
</reference>
<name>A0ABR3W7J0_9PEZI</name>
<feature type="domain" description="FAD dependent oxidoreductase" evidence="1">
    <location>
        <begin position="35"/>
        <end position="414"/>
    </location>
</feature>
<dbReference type="InterPro" id="IPR006076">
    <property type="entry name" value="FAD-dep_OxRdtase"/>
</dbReference>
<dbReference type="EMBL" id="JAWRVE010000132">
    <property type="protein sequence ID" value="KAL1855283.1"/>
    <property type="molecule type" value="Genomic_DNA"/>
</dbReference>
<keyword evidence="3" id="KW-1185">Reference proteome</keyword>
<organism evidence="2 3">
    <name type="scientific">Diaporthe australafricana</name>
    <dbReference type="NCBI Taxonomy" id="127596"/>
    <lineage>
        <taxon>Eukaryota</taxon>
        <taxon>Fungi</taxon>
        <taxon>Dikarya</taxon>
        <taxon>Ascomycota</taxon>
        <taxon>Pezizomycotina</taxon>
        <taxon>Sordariomycetes</taxon>
        <taxon>Sordariomycetidae</taxon>
        <taxon>Diaporthales</taxon>
        <taxon>Diaporthaceae</taxon>
        <taxon>Diaporthe</taxon>
    </lineage>
</organism>
<dbReference type="InterPro" id="IPR036188">
    <property type="entry name" value="FAD/NAD-bd_sf"/>
</dbReference>
<dbReference type="Proteomes" id="UP001583177">
    <property type="component" value="Unassembled WGS sequence"/>
</dbReference>
<gene>
    <name evidence="2" type="ORF">Daus18300_011189</name>
</gene>
<proteinExistence type="predicted"/>
<comment type="caution">
    <text evidence="2">The sequence shown here is derived from an EMBL/GenBank/DDBJ whole genome shotgun (WGS) entry which is preliminary data.</text>
</comment>
<dbReference type="Gene3D" id="3.30.9.10">
    <property type="entry name" value="D-Amino Acid Oxidase, subunit A, domain 2"/>
    <property type="match status" value="1"/>
</dbReference>
<dbReference type="PANTHER" id="PTHR13847:SF188">
    <property type="entry name" value="EXPRESSED PROTEIN"/>
    <property type="match status" value="1"/>
</dbReference>
<dbReference type="Gene3D" id="3.50.50.60">
    <property type="entry name" value="FAD/NAD(P)-binding domain"/>
    <property type="match status" value="1"/>
</dbReference>
<protein>
    <recommendedName>
        <fullName evidence="1">FAD dependent oxidoreductase domain-containing protein</fullName>
    </recommendedName>
</protein>
<sequence length="543" mass="59509">MVLPITNPSKSYWIEAAESPLRNFQSTPDLPKETDVVIVGSGYTGTTTAYWLHKHTAQDGTTPRMLMLEARDVCGGATGRNGGQLRPHAYSRYPNWSSRFGPDGALKLIQHEMAHLDAFKALLAEEGVAEEVCFKLGETFDAAMTQEAWQRLKGAYDLFVKDHGKDGDVIRECRVVEDPEEAEALSQMKGCIAAILHPTGQVWPYKFVHAILRIVLGTGKLNLQSNTPVLKVSEKDQDGYITVSTSRGDIRTKAVVHATNRWASHLLPEFSNLIFPSVCTIGAIKAPEGFIKRTGAQHWDSCVNNYHVQLPPPYNTLIIGGAKAVVAHYPHDWVRTDTEDKLLPGVAKYYKTWPKSDIVDWPGQEDEAELSLKTTEGGNWTGVESTSVDSFPFVGPAPGHNGHFVAAGFNGHGMPRILLSTAHITPLILEELGVKWTAPQLVKAYPPLPEPFVATEERVKSFTEADAKKHYEVGVSAHEASAAKPFCNEPRCLFWKKTEGTRADPTAKVQASSDPAQHAIIDEKTFLKNSLNGGGDIGVVSQA</sequence>